<keyword evidence="3" id="KW-1185">Reference proteome</keyword>
<protein>
    <recommendedName>
        <fullName evidence="4">Peroxide-inducible transcript 1 protein</fullName>
    </recommendedName>
</protein>
<dbReference type="AlphaFoldDB" id="A0A815HRD2"/>
<evidence type="ECO:0000313" key="1">
    <source>
        <dbReference type="EMBL" id="CAF1108417.1"/>
    </source>
</evidence>
<proteinExistence type="predicted"/>
<dbReference type="Proteomes" id="UP000663828">
    <property type="component" value="Unassembled WGS sequence"/>
</dbReference>
<evidence type="ECO:0008006" key="4">
    <source>
        <dbReference type="Google" id="ProtNLM"/>
    </source>
</evidence>
<accession>A0A815HRD2</accession>
<dbReference type="OrthoDB" id="10045817at2759"/>
<organism evidence="2 3">
    <name type="scientific">Adineta ricciae</name>
    <name type="common">Rotifer</name>
    <dbReference type="NCBI Taxonomy" id="249248"/>
    <lineage>
        <taxon>Eukaryota</taxon>
        <taxon>Metazoa</taxon>
        <taxon>Spiralia</taxon>
        <taxon>Gnathifera</taxon>
        <taxon>Rotifera</taxon>
        <taxon>Eurotatoria</taxon>
        <taxon>Bdelloidea</taxon>
        <taxon>Adinetida</taxon>
        <taxon>Adinetidae</taxon>
        <taxon>Adineta</taxon>
    </lineage>
</organism>
<dbReference type="Proteomes" id="UP000663852">
    <property type="component" value="Unassembled WGS sequence"/>
</dbReference>
<name>A0A815HRD2_ADIRI</name>
<gene>
    <name evidence="1" type="ORF">EDS130_LOCUS20371</name>
    <name evidence="2" type="ORF">XAT740_LOCUS31645</name>
</gene>
<dbReference type="EMBL" id="CAJNOR010002896">
    <property type="protein sequence ID" value="CAF1354071.1"/>
    <property type="molecule type" value="Genomic_DNA"/>
</dbReference>
<evidence type="ECO:0000313" key="2">
    <source>
        <dbReference type="EMBL" id="CAF1354071.1"/>
    </source>
</evidence>
<reference evidence="2" key="1">
    <citation type="submission" date="2021-02" db="EMBL/GenBank/DDBJ databases">
        <authorList>
            <person name="Nowell W R."/>
        </authorList>
    </citation>
    <scope>NUCLEOTIDE SEQUENCE</scope>
</reference>
<dbReference type="EMBL" id="CAJNOJ010000100">
    <property type="protein sequence ID" value="CAF1108417.1"/>
    <property type="molecule type" value="Genomic_DNA"/>
</dbReference>
<evidence type="ECO:0000313" key="3">
    <source>
        <dbReference type="Proteomes" id="UP000663828"/>
    </source>
</evidence>
<comment type="caution">
    <text evidence="2">The sequence shown here is derived from an EMBL/GenBank/DDBJ whole genome shotgun (WGS) entry which is preliminary data.</text>
</comment>
<sequence>MDQRESVDEIKKDTKTKSSSISDIDQLCNLIDESTFGGCIQGSSQKSSSNLSVRFRSVPSCQVKAFRSSRLKRLHSCSSITKIDEEDNSGEKSSCRSLIPYTRRTFSMRLSLSTPSLLNRFRSLSTCHFPQSRRSSHQSPSLRSHHIRYPSSTTITLFRTKSILPAIVEEELTNDNLSSPSPSSLSTTTQSQLSCTIVDTRRPTANSCNVEELAAYLDNFLYLPKSLSGAAELMYT</sequence>